<name>A0A6J5ME98_9CAUD</name>
<reference evidence="1" key="1">
    <citation type="submission" date="2020-04" db="EMBL/GenBank/DDBJ databases">
        <authorList>
            <person name="Chiriac C."/>
            <person name="Salcher M."/>
            <person name="Ghai R."/>
            <person name="Kavagutti S V."/>
        </authorList>
    </citation>
    <scope>NUCLEOTIDE SEQUENCE</scope>
</reference>
<proteinExistence type="predicted"/>
<sequence>MKFVLKFDIPTLDIVVSIGVGDKKNIATTYWDSKTMLCNKKGTPQILIHLPYDPKNKPDYDAFAALVAHEAVHVTYGISEMFGAFFNPDIQEPQAYLVQDITFKIMKKYRKLLGRKAR</sequence>
<gene>
    <name evidence="1" type="ORF">UFOVP455_44</name>
</gene>
<evidence type="ECO:0000313" key="1">
    <source>
        <dbReference type="EMBL" id="CAB4144471.1"/>
    </source>
</evidence>
<dbReference type="EMBL" id="LR796427">
    <property type="protein sequence ID" value="CAB4144471.1"/>
    <property type="molecule type" value="Genomic_DNA"/>
</dbReference>
<accession>A0A6J5ME98</accession>
<organism evidence="1">
    <name type="scientific">uncultured Caudovirales phage</name>
    <dbReference type="NCBI Taxonomy" id="2100421"/>
    <lineage>
        <taxon>Viruses</taxon>
        <taxon>Duplodnaviria</taxon>
        <taxon>Heunggongvirae</taxon>
        <taxon>Uroviricota</taxon>
        <taxon>Caudoviricetes</taxon>
        <taxon>Peduoviridae</taxon>
        <taxon>Maltschvirus</taxon>
        <taxon>Maltschvirus maltsch</taxon>
    </lineage>
</organism>
<protein>
    <submittedName>
        <fullName evidence="1">Uncharacterized protein</fullName>
    </submittedName>
</protein>